<sequence>MASHRIGARLAGLSQEQLIELIDKQAPLWSAAALRVADEHAARLVEQPEWVLSEVLLSPDLAPHILAQLPTKEHSVKATLIGHTAIAHGRRRQHDAATAEAVSDARARYADPSSNWRSLSESTNFEWKFLTPLVWAPAFPFLRRAPPSVRPYVFGGAILVANMHGFWLINNPDLSEL</sequence>
<evidence type="ECO:0000313" key="2">
    <source>
        <dbReference type="Proteomes" id="UP000013827"/>
    </source>
</evidence>
<accession>A0A0D3J3C4</accession>
<dbReference type="Proteomes" id="UP000013827">
    <property type="component" value="Unassembled WGS sequence"/>
</dbReference>
<protein>
    <submittedName>
        <fullName evidence="1">Uncharacterized protein</fullName>
    </submittedName>
</protein>
<dbReference type="KEGG" id="ehx:EMIHUDRAFT_196026"/>
<dbReference type="GeneID" id="19046010"/>
<proteinExistence type="predicted"/>
<reference evidence="2" key="1">
    <citation type="journal article" date="2013" name="Nature">
        <title>Pan genome of the phytoplankton Emiliania underpins its global distribution.</title>
        <authorList>
            <person name="Read B.A."/>
            <person name="Kegel J."/>
            <person name="Klute M.J."/>
            <person name="Kuo A."/>
            <person name="Lefebvre S.C."/>
            <person name="Maumus F."/>
            <person name="Mayer C."/>
            <person name="Miller J."/>
            <person name="Monier A."/>
            <person name="Salamov A."/>
            <person name="Young J."/>
            <person name="Aguilar M."/>
            <person name="Claverie J.M."/>
            <person name="Frickenhaus S."/>
            <person name="Gonzalez K."/>
            <person name="Herman E.K."/>
            <person name="Lin Y.C."/>
            <person name="Napier J."/>
            <person name="Ogata H."/>
            <person name="Sarno A.F."/>
            <person name="Shmutz J."/>
            <person name="Schroeder D."/>
            <person name="de Vargas C."/>
            <person name="Verret F."/>
            <person name="von Dassow P."/>
            <person name="Valentin K."/>
            <person name="Van de Peer Y."/>
            <person name="Wheeler G."/>
            <person name="Dacks J.B."/>
            <person name="Delwiche C.F."/>
            <person name="Dyhrman S.T."/>
            <person name="Glockner G."/>
            <person name="John U."/>
            <person name="Richards T."/>
            <person name="Worden A.Z."/>
            <person name="Zhang X."/>
            <person name="Grigoriev I.V."/>
            <person name="Allen A.E."/>
            <person name="Bidle K."/>
            <person name="Borodovsky M."/>
            <person name="Bowler C."/>
            <person name="Brownlee C."/>
            <person name="Cock J.M."/>
            <person name="Elias M."/>
            <person name="Gladyshev V.N."/>
            <person name="Groth M."/>
            <person name="Guda C."/>
            <person name="Hadaegh A."/>
            <person name="Iglesias-Rodriguez M.D."/>
            <person name="Jenkins J."/>
            <person name="Jones B.M."/>
            <person name="Lawson T."/>
            <person name="Leese F."/>
            <person name="Lindquist E."/>
            <person name="Lobanov A."/>
            <person name="Lomsadze A."/>
            <person name="Malik S.B."/>
            <person name="Marsh M.E."/>
            <person name="Mackinder L."/>
            <person name="Mock T."/>
            <person name="Mueller-Roeber B."/>
            <person name="Pagarete A."/>
            <person name="Parker M."/>
            <person name="Probert I."/>
            <person name="Quesneville H."/>
            <person name="Raines C."/>
            <person name="Rensing S.A."/>
            <person name="Riano-Pachon D.M."/>
            <person name="Richier S."/>
            <person name="Rokitta S."/>
            <person name="Shiraiwa Y."/>
            <person name="Soanes D.M."/>
            <person name="van der Giezen M."/>
            <person name="Wahlund T.M."/>
            <person name="Williams B."/>
            <person name="Wilson W."/>
            <person name="Wolfe G."/>
            <person name="Wurch L.L."/>
        </authorList>
    </citation>
    <scope>NUCLEOTIDE SEQUENCE</scope>
</reference>
<organism evidence="1 2">
    <name type="scientific">Emiliania huxleyi (strain CCMP1516)</name>
    <dbReference type="NCBI Taxonomy" id="280463"/>
    <lineage>
        <taxon>Eukaryota</taxon>
        <taxon>Haptista</taxon>
        <taxon>Haptophyta</taxon>
        <taxon>Prymnesiophyceae</taxon>
        <taxon>Isochrysidales</taxon>
        <taxon>Noelaerhabdaceae</taxon>
        <taxon>Emiliania</taxon>
    </lineage>
</organism>
<evidence type="ECO:0000313" key="1">
    <source>
        <dbReference type="EnsemblProtists" id="EOD18009"/>
    </source>
</evidence>
<keyword evidence="2" id="KW-1185">Reference proteome</keyword>
<reference evidence="1" key="2">
    <citation type="submission" date="2024-10" db="UniProtKB">
        <authorList>
            <consortium name="EnsemblProtists"/>
        </authorList>
    </citation>
    <scope>IDENTIFICATION</scope>
</reference>
<name>A0A0D3J3C4_EMIH1</name>
<dbReference type="EnsemblProtists" id="EOD18009">
    <property type="protein sequence ID" value="EOD18009"/>
    <property type="gene ID" value="EMIHUDRAFT_196026"/>
</dbReference>
<dbReference type="AlphaFoldDB" id="A0A0D3J3C4"/>
<dbReference type="RefSeq" id="XP_005770438.1">
    <property type="nucleotide sequence ID" value="XM_005770381.1"/>
</dbReference>
<dbReference type="PaxDb" id="2903-EOD18009"/>
<dbReference type="HOGENOM" id="CLU_1520592_0_0_1"/>